<reference evidence="1" key="1">
    <citation type="journal article" date="2015" name="Nature">
        <title>Complex archaea that bridge the gap between prokaryotes and eukaryotes.</title>
        <authorList>
            <person name="Spang A."/>
            <person name="Saw J.H."/>
            <person name="Jorgensen S.L."/>
            <person name="Zaremba-Niedzwiedzka K."/>
            <person name="Martijn J."/>
            <person name="Lind A.E."/>
            <person name="van Eijk R."/>
            <person name="Schleper C."/>
            <person name="Guy L."/>
            <person name="Ettema T.J."/>
        </authorList>
    </citation>
    <scope>NUCLEOTIDE SEQUENCE</scope>
</reference>
<dbReference type="AlphaFoldDB" id="A0A0F8Y5F6"/>
<gene>
    <name evidence="1" type="ORF">LCGC14_3135710</name>
</gene>
<comment type="caution">
    <text evidence="1">The sequence shown here is derived from an EMBL/GenBank/DDBJ whole genome shotgun (WGS) entry which is preliminary data.</text>
</comment>
<accession>A0A0F8Y5F6</accession>
<name>A0A0F8Y5F6_9ZZZZ</name>
<evidence type="ECO:0000313" key="1">
    <source>
        <dbReference type="EMBL" id="KKK49374.1"/>
    </source>
</evidence>
<sequence length="62" mass="7291">MLSFVILENQFDIGRFNEFLYRNANKNHGHLGSLDDNCKRCIKNANEKHTVQKNKKDSRVKL</sequence>
<organism evidence="1">
    <name type="scientific">marine sediment metagenome</name>
    <dbReference type="NCBI Taxonomy" id="412755"/>
    <lineage>
        <taxon>unclassified sequences</taxon>
        <taxon>metagenomes</taxon>
        <taxon>ecological metagenomes</taxon>
    </lineage>
</organism>
<dbReference type="EMBL" id="LAZR01068582">
    <property type="protein sequence ID" value="KKK49374.1"/>
    <property type="molecule type" value="Genomic_DNA"/>
</dbReference>
<proteinExistence type="predicted"/>
<protein>
    <submittedName>
        <fullName evidence="1">Uncharacterized protein</fullName>
    </submittedName>
</protein>